<dbReference type="EMBL" id="JAKUCV010002376">
    <property type="protein sequence ID" value="KAJ4842858.1"/>
    <property type="molecule type" value="Genomic_DNA"/>
</dbReference>
<dbReference type="CDD" id="cd00038">
    <property type="entry name" value="CAP_ED"/>
    <property type="match status" value="1"/>
</dbReference>
<keyword evidence="8" id="KW-1071">Ligand-gated ion channel</keyword>
<evidence type="ECO:0000256" key="1">
    <source>
        <dbReference type="ARBA" id="ARBA00004127"/>
    </source>
</evidence>
<keyword evidence="7 10" id="KW-0472">Membrane</keyword>
<dbReference type="Gene3D" id="1.10.287.630">
    <property type="entry name" value="Helix hairpin bin"/>
    <property type="match status" value="1"/>
</dbReference>
<keyword evidence="13" id="KW-1185">Reference proteome</keyword>
<dbReference type="InterPro" id="IPR005821">
    <property type="entry name" value="Ion_trans_dom"/>
</dbReference>
<dbReference type="InterPro" id="IPR018490">
    <property type="entry name" value="cNMP-bd_dom_sf"/>
</dbReference>
<comment type="caution">
    <text evidence="12">The sequence shown here is derived from an EMBL/GenBank/DDBJ whole genome shotgun (WGS) entry which is preliminary data.</text>
</comment>
<evidence type="ECO:0000313" key="12">
    <source>
        <dbReference type="EMBL" id="KAJ4842858.1"/>
    </source>
</evidence>
<dbReference type="SUPFAM" id="SSF81324">
    <property type="entry name" value="Voltage-gated potassium channels"/>
    <property type="match status" value="1"/>
</dbReference>
<protein>
    <recommendedName>
        <fullName evidence="11">Cyclic nucleotide-binding domain-containing protein</fullName>
    </recommendedName>
</protein>
<feature type="transmembrane region" description="Helical" evidence="10">
    <location>
        <begin position="216"/>
        <end position="237"/>
    </location>
</feature>
<evidence type="ECO:0000256" key="9">
    <source>
        <dbReference type="ARBA" id="ARBA00023303"/>
    </source>
</evidence>
<keyword evidence="6" id="KW-0406">Ion transport</keyword>
<feature type="transmembrane region" description="Helical" evidence="10">
    <location>
        <begin position="180"/>
        <end position="200"/>
    </location>
</feature>
<feature type="non-terminal residue" evidence="12">
    <location>
        <position position="1"/>
    </location>
</feature>
<comment type="similarity">
    <text evidence="2">Belongs to the cyclic nucleotide-gated cation channel (TC 1.A.1.5) family.</text>
</comment>
<dbReference type="InterPro" id="IPR000595">
    <property type="entry name" value="cNMP-bd_dom"/>
</dbReference>
<dbReference type="SUPFAM" id="SSF51206">
    <property type="entry name" value="cAMP-binding domain-like"/>
    <property type="match status" value="1"/>
</dbReference>
<proteinExistence type="inferred from homology"/>
<dbReference type="GO" id="GO:0012505">
    <property type="term" value="C:endomembrane system"/>
    <property type="evidence" value="ECO:0007669"/>
    <property type="project" value="UniProtKB-SubCell"/>
</dbReference>
<dbReference type="PANTHER" id="PTHR45651">
    <property type="entry name" value="CYCLIC NUCLEOTIDE-GATED ION CHANNEL 15-RELATED-RELATED"/>
    <property type="match status" value="1"/>
</dbReference>
<dbReference type="GO" id="GO:0005216">
    <property type="term" value="F:monoatomic ion channel activity"/>
    <property type="evidence" value="ECO:0007669"/>
    <property type="project" value="InterPro"/>
</dbReference>
<dbReference type="PROSITE" id="PS50042">
    <property type="entry name" value="CNMP_BINDING_3"/>
    <property type="match status" value="1"/>
</dbReference>
<feature type="transmembrane region" description="Helical" evidence="10">
    <location>
        <begin position="340"/>
        <end position="365"/>
    </location>
</feature>
<organism evidence="12 13">
    <name type="scientific">Turnera subulata</name>
    <dbReference type="NCBI Taxonomy" id="218843"/>
    <lineage>
        <taxon>Eukaryota</taxon>
        <taxon>Viridiplantae</taxon>
        <taxon>Streptophyta</taxon>
        <taxon>Embryophyta</taxon>
        <taxon>Tracheophyta</taxon>
        <taxon>Spermatophyta</taxon>
        <taxon>Magnoliopsida</taxon>
        <taxon>eudicotyledons</taxon>
        <taxon>Gunneridae</taxon>
        <taxon>Pentapetalae</taxon>
        <taxon>rosids</taxon>
        <taxon>fabids</taxon>
        <taxon>Malpighiales</taxon>
        <taxon>Passifloraceae</taxon>
        <taxon>Turnera</taxon>
    </lineage>
</organism>
<sequence length="747" mass="85630">SHLHLSFLPQQARPQLPALNGSSRLAISHSRSSFRYREVSYDRQNEHRRFISDVAFRKEHQKGIFFRAIIYVPCSFASLFFYVLKPRRTTFKDWISDSSFGSERHYPIKNGYYERKAKPAIASIWNFIGRGWDNSVGRIKSLKKPLSSLSGDGVDPEEEAGHRKKVLDPQGPFLQKWNKIFMLACVLSVSLDPLFFYIPWVNGEGQDRCLDWDKRMAIIACVLRTFIDAIYILRIIFQFRTGFIAPSSRVFGRGELVEDPALIARRYLTSNFVIDVLSILPLPQIVVLIILPLVDGPVPLAAKNLLRNIIFIQYLPRIIRVYPVLYKEITLTSGILTETAWLGAAFNLFLYMLASHIAGALWYLLAIEREDRCWSDVCKKEDGCDTTYLYCGNHRHGNNTFLTASCPFINPDDIKDPSVFNFGIFNDALKSGVMESKDFPQKFFYCFWWGLRNLSSLGQSLNTSTFVGEITFAIFICIFGLVEEMRVKRRDAEQWMSHRMLPDDLKKRVRRYEQYRWQETRGVEERVIIRNLPKDLRRDINHHLSFNLLKKVPMFEKMDEKILDAVCDRLKPALFTKDSYIVREGDPVDEMLFIMRGNLVSATTNGGKTGFFNAATLKAGDFCGEGLLTWALDPQSSPNLPISTRTVQALTEWRTWAACFIQSAWRRYYKRKQAKSLSQAEGRLQHDLVDENGSLPSLGVAIYASKFAANALRNLRQGGPRTAAVPQTLALLPRKPSEPDFSSPNHT</sequence>
<dbReference type="Proteomes" id="UP001141552">
    <property type="component" value="Unassembled WGS sequence"/>
</dbReference>
<reference evidence="12" key="2">
    <citation type="journal article" date="2023" name="Plants (Basel)">
        <title>Annotation of the Turnera subulata (Passifloraceae) Draft Genome Reveals the S-Locus Evolved after the Divergence of Turneroideae from Passifloroideae in a Stepwise Manner.</title>
        <authorList>
            <person name="Henning P.M."/>
            <person name="Roalson E.H."/>
            <person name="Mir W."/>
            <person name="McCubbin A.G."/>
            <person name="Shore J.S."/>
        </authorList>
    </citation>
    <scope>NUCLEOTIDE SEQUENCE</scope>
    <source>
        <strain evidence="12">F60SS</strain>
    </source>
</reference>
<evidence type="ECO:0000259" key="11">
    <source>
        <dbReference type="PROSITE" id="PS50042"/>
    </source>
</evidence>
<evidence type="ECO:0000256" key="8">
    <source>
        <dbReference type="ARBA" id="ARBA00023286"/>
    </source>
</evidence>
<reference evidence="12" key="1">
    <citation type="submission" date="2022-02" db="EMBL/GenBank/DDBJ databases">
        <authorList>
            <person name="Henning P.M."/>
            <person name="McCubbin A.G."/>
            <person name="Shore J.S."/>
        </authorList>
    </citation>
    <scope>NUCLEOTIDE SEQUENCE</scope>
    <source>
        <strain evidence="12">F60SS</strain>
        <tissue evidence="12">Leaves</tissue>
    </source>
</reference>
<dbReference type="FunFam" id="1.10.287.630:FF:000003">
    <property type="entry name" value="Cyclic nucleotide-gated ion channel 1"/>
    <property type="match status" value="1"/>
</dbReference>
<dbReference type="Gene3D" id="1.10.287.70">
    <property type="match status" value="1"/>
</dbReference>
<dbReference type="AlphaFoldDB" id="A0A9Q0G457"/>
<evidence type="ECO:0000313" key="13">
    <source>
        <dbReference type="Proteomes" id="UP001141552"/>
    </source>
</evidence>
<evidence type="ECO:0000256" key="5">
    <source>
        <dbReference type="ARBA" id="ARBA00022989"/>
    </source>
</evidence>
<keyword evidence="4 10" id="KW-0812">Transmembrane</keyword>
<evidence type="ECO:0000256" key="7">
    <source>
        <dbReference type="ARBA" id="ARBA00023136"/>
    </source>
</evidence>
<name>A0A9Q0G457_9ROSI</name>
<feature type="transmembrane region" description="Helical" evidence="10">
    <location>
        <begin position="272"/>
        <end position="294"/>
    </location>
</feature>
<evidence type="ECO:0000256" key="10">
    <source>
        <dbReference type="SAM" id="Phobius"/>
    </source>
</evidence>
<evidence type="ECO:0000256" key="6">
    <source>
        <dbReference type="ARBA" id="ARBA00023065"/>
    </source>
</evidence>
<dbReference type="Pfam" id="PF00520">
    <property type="entry name" value="Ion_trans"/>
    <property type="match status" value="1"/>
</dbReference>
<comment type="subcellular location">
    <subcellularLocation>
        <location evidence="1">Endomembrane system</location>
        <topology evidence="1">Multi-pass membrane protein</topology>
    </subcellularLocation>
</comment>
<keyword evidence="5 10" id="KW-1133">Transmembrane helix</keyword>
<dbReference type="OrthoDB" id="421226at2759"/>
<dbReference type="GO" id="GO:0016020">
    <property type="term" value="C:membrane"/>
    <property type="evidence" value="ECO:0007669"/>
    <property type="project" value="InterPro"/>
</dbReference>
<accession>A0A9Q0G457</accession>
<dbReference type="Gene3D" id="2.60.120.10">
    <property type="entry name" value="Jelly Rolls"/>
    <property type="match status" value="1"/>
</dbReference>
<gene>
    <name evidence="12" type="ORF">Tsubulata_031870</name>
</gene>
<keyword evidence="3" id="KW-0813">Transport</keyword>
<feature type="transmembrane region" description="Helical" evidence="10">
    <location>
        <begin position="64"/>
        <end position="84"/>
    </location>
</feature>
<feature type="transmembrane region" description="Helical" evidence="10">
    <location>
        <begin position="461"/>
        <end position="482"/>
    </location>
</feature>
<dbReference type="PROSITE" id="PS50096">
    <property type="entry name" value="IQ"/>
    <property type="match status" value="1"/>
</dbReference>
<feature type="domain" description="Cyclic nucleotide-binding" evidence="11">
    <location>
        <begin position="554"/>
        <end position="637"/>
    </location>
</feature>
<dbReference type="InterPro" id="IPR014710">
    <property type="entry name" value="RmlC-like_jellyroll"/>
</dbReference>
<dbReference type="SMART" id="SM00100">
    <property type="entry name" value="cNMP"/>
    <property type="match status" value="1"/>
</dbReference>
<dbReference type="PANTHER" id="PTHR45651:SF94">
    <property type="entry name" value="CYCLIC NUCLEOTIDE-BINDING DOMAIN-CONTAINING PROTEIN"/>
    <property type="match status" value="1"/>
</dbReference>
<feature type="non-terminal residue" evidence="12">
    <location>
        <position position="747"/>
    </location>
</feature>
<evidence type="ECO:0000256" key="3">
    <source>
        <dbReference type="ARBA" id="ARBA00022448"/>
    </source>
</evidence>
<evidence type="ECO:0000256" key="4">
    <source>
        <dbReference type="ARBA" id="ARBA00022692"/>
    </source>
</evidence>
<evidence type="ECO:0000256" key="2">
    <source>
        <dbReference type="ARBA" id="ARBA00010486"/>
    </source>
</evidence>
<keyword evidence="9" id="KW-0407">Ion channel</keyword>